<evidence type="ECO:0000313" key="2">
    <source>
        <dbReference type="Proteomes" id="UP000267096"/>
    </source>
</evidence>
<organism evidence="3">
    <name type="scientific">Anisakis simplex</name>
    <name type="common">Herring worm</name>
    <dbReference type="NCBI Taxonomy" id="6269"/>
    <lineage>
        <taxon>Eukaryota</taxon>
        <taxon>Metazoa</taxon>
        <taxon>Ecdysozoa</taxon>
        <taxon>Nematoda</taxon>
        <taxon>Chromadorea</taxon>
        <taxon>Rhabditida</taxon>
        <taxon>Spirurina</taxon>
        <taxon>Ascaridomorpha</taxon>
        <taxon>Ascaridoidea</taxon>
        <taxon>Anisakidae</taxon>
        <taxon>Anisakis</taxon>
        <taxon>Anisakis simplex complex</taxon>
    </lineage>
</organism>
<gene>
    <name evidence="1" type="ORF">ASIM_LOCUS8397</name>
</gene>
<protein>
    <submittedName>
        <fullName evidence="1 3">Uncharacterized protein</fullName>
    </submittedName>
</protein>
<name>A0A0M3JLW2_ANISI</name>
<evidence type="ECO:0000313" key="3">
    <source>
        <dbReference type="WBParaSite" id="ASIM_0000864301-mRNA-1"/>
    </source>
</evidence>
<evidence type="ECO:0000313" key="1">
    <source>
        <dbReference type="EMBL" id="VDK31592.1"/>
    </source>
</evidence>
<dbReference type="WBParaSite" id="ASIM_0000864301-mRNA-1">
    <property type="protein sequence ID" value="ASIM_0000864301-mRNA-1"/>
    <property type="gene ID" value="ASIM_0000864301"/>
</dbReference>
<dbReference type="Proteomes" id="UP000267096">
    <property type="component" value="Unassembled WGS sequence"/>
</dbReference>
<reference evidence="3" key="1">
    <citation type="submission" date="2017-02" db="UniProtKB">
        <authorList>
            <consortium name="WormBaseParasite"/>
        </authorList>
    </citation>
    <scope>IDENTIFICATION</scope>
</reference>
<proteinExistence type="predicted"/>
<sequence length="108" mass="11928">MDDCGSESATATTTMALDDSDIAIAARSRRKEATMAYGDGDISIAARSSHLEATKCSRKQRTSSKRIESNMLKDVKEAVYHRRSEAERAVEATIDSWTNVMRRRPTGS</sequence>
<keyword evidence="2" id="KW-1185">Reference proteome</keyword>
<dbReference type="EMBL" id="UYRR01022635">
    <property type="protein sequence ID" value="VDK31592.1"/>
    <property type="molecule type" value="Genomic_DNA"/>
</dbReference>
<dbReference type="AlphaFoldDB" id="A0A0M3JLW2"/>
<accession>A0A0M3JLW2</accession>
<reference evidence="1 2" key="2">
    <citation type="submission" date="2018-11" db="EMBL/GenBank/DDBJ databases">
        <authorList>
            <consortium name="Pathogen Informatics"/>
        </authorList>
    </citation>
    <scope>NUCLEOTIDE SEQUENCE [LARGE SCALE GENOMIC DNA]</scope>
</reference>